<dbReference type="Proteomes" id="UP000095472">
    <property type="component" value="Chromosome"/>
</dbReference>
<protein>
    <submittedName>
        <fullName evidence="1">GtrA family protein</fullName>
    </submittedName>
</protein>
<organism evidence="1 2">
    <name type="scientific">Desertifilum tharense IPPAS B-1220</name>
    <dbReference type="NCBI Taxonomy" id="1781255"/>
    <lineage>
        <taxon>Bacteria</taxon>
        <taxon>Bacillati</taxon>
        <taxon>Cyanobacteriota</taxon>
        <taxon>Cyanophyceae</taxon>
        <taxon>Desertifilales</taxon>
        <taxon>Desertifilaceae</taxon>
        <taxon>Desertifilum</taxon>
    </lineage>
</organism>
<sequence length="152" mass="17142">MQIRQLKVLLKGFSRYPLYFLIGGIISLFVIVLREFLERFISTTSTSGYSFSVMVAYGIGNLLSFILHSKITFYTPYKQTLKQKIKQLLAFAANCLLSLVLTVIFSVAIRQFLTLLFPSGSWINTLAFGSAAISTSMITYLLNKMIFRSPTP</sequence>
<gene>
    <name evidence="1" type="ORF">BH720_025895</name>
</gene>
<reference evidence="1 2" key="1">
    <citation type="journal article" date="2016" name="Genome Announc.">
        <title>Draft Genome Sequence of the Thermotolerant Cyanobacterium Desertifilum sp. IPPAS B-1220.</title>
        <authorList>
            <person name="Mironov K.S."/>
            <person name="Sinetova M.A."/>
            <person name="Bolatkhan K."/>
            <person name="Zayadan B.K."/>
            <person name="Ustinova V.V."/>
            <person name="Kupriyanova E.V."/>
            <person name="Skrypnik A.N."/>
            <person name="Gogoleva N.E."/>
            <person name="Gogolev Y.V."/>
            <person name="Los D.A."/>
        </authorList>
    </citation>
    <scope>NUCLEOTIDE SEQUENCE [LARGE SCALE GENOMIC DNA]</scope>
    <source>
        <strain evidence="1 2">IPPAS B-1220</strain>
    </source>
</reference>
<evidence type="ECO:0000313" key="1">
    <source>
        <dbReference type="EMBL" id="XPM62925.1"/>
    </source>
</evidence>
<dbReference type="EMBL" id="CP182909">
    <property type="protein sequence ID" value="XPM62925.1"/>
    <property type="molecule type" value="Genomic_DNA"/>
</dbReference>
<evidence type="ECO:0000313" key="2">
    <source>
        <dbReference type="Proteomes" id="UP000095472"/>
    </source>
</evidence>
<keyword evidence="2" id="KW-1185">Reference proteome</keyword>
<accession>A0ACD5GQ70</accession>
<proteinExistence type="predicted"/>
<name>A0ACD5GQ70_9CYAN</name>